<organism evidence="6 7">
    <name type="scientific">Aquamicrobium terrae</name>
    <dbReference type="NCBI Taxonomy" id="1324945"/>
    <lineage>
        <taxon>Bacteria</taxon>
        <taxon>Pseudomonadati</taxon>
        <taxon>Pseudomonadota</taxon>
        <taxon>Alphaproteobacteria</taxon>
        <taxon>Hyphomicrobiales</taxon>
        <taxon>Phyllobacteriaceae</taxon>
        <taxon>Aquamicrobium</taxon>
    </lineage>
</organism>
<dbReference type="RefSeq" id="WP_354199499.1">
    <property type="nucleotide sequence ID" value="NZ_JBEPML010000026.1"/>
</dbReference>
<dbReference type="PANTHER" id="PTHR42781">
    <property type="entry name" value="SPERMIDINE/PUTRESCINE IMPORT ATP-BINDING PROTEIN POTA"/>
    <property type="match status" value="1"/>
</dbReference>
<dbReference type="InterPro" id="IPR027417">
    <property type="entry name" value="P-loop_NTPase"/>
</dbReference>
<dbReference type="SUPFAM" id="SSF52540">
    <property type="entry name" value="P-loop containing nucleoside triphosphate hydrolases"/>
    <property type="match status" value="1"/>
</dbReference>
<dbReference type="Gene3D" id="3.40.50.300">
    <property type="entry name" value="P-loop containing nucleotide triphosphate hydrolases"/>
    <property type="match status" value="1"/>
</dbReference>
<evidence type="ECO:0000313" key="6">
    <source>
        <dbReference type="EMBL" id="MET3794598.1"/>
    </source>
</evidence>
<dbReference type="GO" id="GO:0005524">
    <property type="term" value="F:ATP binding"/>
    <property type="evidence" value="ECO:0007669"/>
    <property type="project" value="UniProtKB-KW"/>
</dbReference>
<sequence length="353" mass="38114">MSAPVVSIRNLSHAFGALTVLHELSLDIQPGEYVVLLGPSGSGKTTLLSILGGFLQPTNGAVLIDGRDCTHMPPAKRPTTTVFQDYALFPHMSVGANVAFGLRMNGVAKAERQRLARETLALVGLKQVLDKRPHQLSGGQRQRVALARALVMKPRLLLLDEPLGALDLGLRRQMQEELKAIQKRVGTAFVHVTHDQEEAMALADLLLVMQDGRIVDQGNPERVYTQPSTRFSATFMGENTLIDAEVTEISGTTATLRTALGTLALDRPGIRKGKATLTVRPENLRLGTAPSGRVSLGSGEVAESVFQGSYRKAVVRTGSGGDILLKLPVDMPVRIGERVEVHAEPRHIGLLQE</sequence>
<dbReference type="PROSITE" id="PS00211">
    <property type="entry name" value="ABC_TRANSPORTER_1"/>
    <property type="match status" value="1"/>
</dbReference>
<dbReference type="SMART" id="SM00382">
    <property type="entry name" value="AAA"/>
    <property type="match status" value="1"/>
</dbReference>
<evidence type="ECO:0000259" key="5">
    <source>
        <dbReference type="PROSITE" id="PS50893"/>
    </source>
</evidence>
<dbReference type="PROSITE" id="PS50893">
    <property type="entry name" value="ABC_TRANSPORTER_2"/>
    <property type="match status" value="1"/>
</dbReference>
<comment type="similarity">
    <text evidence="1">Belongs to the ABC transporter superfamily.</text>
</comment>
<dbReference type="InterPro" id="IPR013611">
    <property type="entry name" value="Transp-assoc_OB_typ2"/>
</dbReference>
<dbReference type="InterPro" id="IPR008995">
    <property type="entry name" value="Mo/tungstate-bd_C_term_dom"/>
</dbReference>
<dbReference type="InterPro" id="IPR003593">
    <property type="entry name" value="AAA+_ATPase"/>
</dbReference>
<accession>A0ABV2N706</accession>
<dbReference type="InterPro" id="IPR003439">
    <property type="entry name" value="ABC_transporter-like_ATP-bd"/>
</dbReference>
<proteinExistence type="inferred from homology"/>
<reference evidence="6 7" key="1">
    <citation type="submission" date="2024-06" db="EMBL/GenBank/DDBJ databases">
        <title>Genomic Encyclopedia of Type Strains, Phase IV (KMG-IV): sequencing the most valuable type-strain genomes for metagenomic binning, comparative biology and taxonomic classification.</title>
        <authorList>
            <person name="Goeker M."/>
        </authorList>
    </citation>
    <scope>NUCLEOTIDE SEQUENCE [LARGE SCALE GENOMIC DNA]</scope>
    <source>
        <strain evidence="6 7">DSM 27865</strain>
    </source>
</reference>
<dbReference type="InterPro" id="IPR017871">
    <property type="entry name" value="ABC_transporter-like_CS"/>
</dbReference>
<protein>
    <submittedName>
        <fullName evidence="6">Spermidine/putrescine transport system ATP-binding protein</fullName>
    </submittedName>
</protein>
<evidence type="ECO:0000313" key="7">
    <source>
        <dbReference type="Proteomes" id="UP001549076"/>
    </source>
</evidence>
<dbReference type="Pfam" id="PF00005">
    <property type="entry name" value="ABC_tran"/>
    <property type="match status" value="1"/>
</dbReference>
<dbReference type="Pfam" id="PF08402">
    <property type="entry name" value="TOBE_2"/>
    <property type="match status" value="1"/>
</dbReference>
<evidence type="ECO:0000256" key="3">
    <source>
        <dbReference type="ARBA" id="ARBA00022741"/>
    </source>
</evidence>
<dbReference type="Gene3D" id="2.40.50.100">
    <property type="match status" value="1"/>
</dbReference>
<dbReference type="InterPro" id="IPR050093">
    <property type="entry name" value="ABC_SmlMolc_Importer"/>
</dbReference>
<evidence type="ECO:0000256" key="4">
    <source>
        <dbReference type="ARBA" id="ARBA00022840"/>
    </source>
</evidence>
<dbReference type="Proteomes" id="UP001549076">
    <property type="component" value="Unassembled WGS sequence"/>
</dbReference>
<dbReference type="EMBL" id="JBEPML010000026">
    <property type="protein sequence ID" value="MET3794598.1"/>
    <property type="molecule type" value="Genomic_DNA"/>
</dbReference>
<gene>
    <name evidence="6" type="ORF">ABID37_004838</name>
</gene>
<dbReference type="SUPFAM" id="SSF50331">
    <property type="entry name" value="MOP-like"/>
    <property type="match status" value="1"/>
</dbReference>
<comment type="caution">
    <text evidence="6">The sequence shown here is derived from an EMBL/GenBank/DDBJ whole genome shotgun (WGS) entry which is preliminary data.</text>
</comment>
<keyword evidence="4 6" id="KW-0067">ATP-binding</keyword>
<name>A0ABV2N706_9HYPH</name>
<evidence type="ECO:0000256" key="1">
    <source>
        <dbReference type="ARBA" id="ARBA00005417"/>
    </source>
</evidence>
<keyword evidence="3" id="KW-0547">Nucleotide-binding</keyword>
<keyword evidence="2" id="KW-0813">Transport</keyword>
<evidence type="ECO:0000256" key="2">
    <source>
        <dbReference type="ARBA" id="ARBA00022448"/>
    </source>
</evidence>
<keyword evidence="7" id="KW-1185">Reference proteome</keyword>
<dbReference type="PANTHER" id="PTHR42781:SF4">
    <property type="entry name" value="SPERMIDINE_PUTRESCINE IMPORT ATP-BINDING PROTEIN POTA"/>
    <property type="match status" value="1"/>
</dbReference>
<feature type="domain" description="ABC transporter" evidence="5">
    <location>
        <begin position="6"/>
        <end position="236"/>
    </location>
</feature>